<organism evidence="2 3">
    <name type="scientific">Petrolisthes cinctipes</name>
    <name type="common">Flat porcelain crab</name>
    <dbReference type="NCBI Taxonomy" id="88211"/>
    <lineage>
        <taxon>Eukaryota</taxon>
        <taxon>Metazoa</taxon>
        <taxon>Ecdysozoa</taxon>
        <taxon>Arthropoda</taxon>
        <taxon>Crustacea</taxon>
        <taxon>Multicrustacea</taxon>
        <taxon>Malacostraca</taxon>
        <taxon>Eumalacostraca</taxon>
        <taxon>Eucarida</taxon>
        <taxon>Decapoda</taxon>
        <taxon>Pleocyemata</taxon>
        <taxon>Anomura</taxon>
        <taxon>Galatheoidea</taxon>
        <taxon>Porcellanidae</taxon>
        <taxon>Petrolisthes</taxon>
    </lineage>
</organism>
<evidence type="ECO:0000256" key="1">
    <source>
        <dbReference type="SAM" id="MobiDB-lite"/>
    </source>
</evidence>
<feature type="region of interest" description="Disordered" evidence="1">
    <location>
        <begin position="185"/>
        <end position="212"/>
    </location>
</feature>
<dbReference type="EMBL" id="JAWQEG010003532">
    <property type="protein sequence ID" value="KAK3865732.1"/>
    <property type="molecule type" value="Genomic_DNA"/>
</dbReference>
<feature type="region of interest" description="Disordered" evidence="1">
    <location>
        <begin position="23"/>
        <end position="138"/>
    </location>
</feature>
<comment type="caution">
    <text evidence="2">The sequence shown here is derived from an EMBL/GenBank/DDBJ whole genome shotgun (WGS) entry which is preliminary data.</text>
</comment>
<reference evidence="2" key="1">
    <citation type="submission" date="2023-10" db="EMBL/GenBank/DDBJ databases">
        <title>Genome assemblies of two species of porcelain crab, Petrolisthes cinctipes and Petrolisthes manimaculis (Anomura: Porcellanidae).</title>
        <authorList>
            <person name="Angst P."/>
        </authorList>
    </citation>
    <scope>NUCLEOTIDE SEQUENCE</scope>
    <source>
        <strain evidence="2">PB745_01</strain>
        <tissue evidence="2">Gill</tissue>
    </source>
</reference>
<dbReference type="Proteomes" id="UP001286313">
    <property type="component" value="Unassembled WGS sequence"/>
</dbReference>
<sequence length="302" mass="33563">MTVAMASSKAEVHDGELMVAARIRHASSKKDEKDANTTATELPVIVADNNDEKKPAVSDDEAEDTRRGIEGEKEGGGEERGGGEGVGRREAFPNSPTTSDPEPTDLSIKKPINHLPHQHNNNNNNNNNDSPPHHHHHPHLMEFSLQRGLSVKNLSHATAPNTTTSTSLPSSLAIKSSFSITNLLRPLSKTQTTTTREDRAEDLSRRRPVSPLPEVTITPHRVHNIPKTVAKRKLDEVDHDEDDVVEDDCEEEEEEEEEDDDDDVVRGETTSIREALMNGDNMVSYEGLRKLQHALKRWPPFT</sequence>
<dbReference type="AlphaFoldDB" id="A0AAE1K6V4"/>
<feature type="compositionally biased region" description="Basic and acidic residues" evidence="1">
    <location>
        <begin position="195"/>
        <end position="205"/>
    </location>
</feature>
<name>A0AAE1K6V4_PETCI</name>
<feature type="compositionally biased region" description="Polar residues" evidence="1">
    <location>
        <begin position="185"/>
        <end position="194"/>
    </location>
</feature>
<proteinExistence type="predicted"/>
<gene>
    <name evidence="2" type="ORF">Pcinc_028683</name>
</gene>
<feature type="compositionally biased region" description="Basic and acidic residues" evidence="1">
    <location>
        <begin position="64"/>
        <end position="91"/>
    </location>
</feature>
<accession>A0AAE1K6V4</accession>
<feature type="compositionally biased region" description="Acidic residues" evidence="1">
    <location>
        <begin position="237"/>
        <end position="263"/>
    </location>
</feature>
<evidence type="ECO:0000313" key="2">
    <source>
        <dbReference type="EMBL" id="KAK3865732.1"/>
    </source>
</evidence>
<evidence type="ECO:0000313" key="3">
    <source>
        <dbReference type="Proteomes" id="UP001286313"/>
    </source>
</evidence>
<feature type="region of interest" description="Disordered" evidence="1">
    <location>
        <begin position="231"/>
        <end position="266"/>
    </location>
</feature>
<feature type="compositionally biased region" description="Low complexity" evidence="1">
    <location>
        <begin position="113"/>
        <end position="130"/>
    </location>
</feature>
<keyword evidence="3" id="KW-1185">Reference proteome</keyword>
<protein>
    <submittedName>
        <fullName evidence="2">Uncharacterized protein</fullName>
    </submittedName>
</protein>